<comment type="catalytic activity">
    <reaction evidence="12">
        <text>a ribonucleoside 5'-diphosphate + ATP = a ribonucleoside 5'-triphosphate + ADP</text>
        <dbReference type="Rhea" id="RHEA:18113"/>
        <dbReference type="ChEBI" id="CHEBI:30616"/>
        <dbReference type="ChEBI" id="CHEBI:57930"/>
        <dbReference type="ChEBI" id="CHEBI:61557"/>
        <dbReference type="ChEBI" id="CHEBI:456216"/>
        <dbReference type="EC" id="2.7.4.6"/>
    </reaction>
</comment>
<comment type="catalytic activity">
    <reaction evidence="12 15">
        <text>a 2'-deoxyribonucleoside 5'-diphosphate + ATP = a 2'-deoxyribonucleoside 5'-triphosphate + ADP</text>
        <dbReference type="Rhea" id="RHEA:44640"/>
        <dbReference type="ChEBI" id="CHEBI:30616"/>
        <dbReference type="ChEBI" id="CHEBI:61560"/>
        <dbReference type="ChEBI" id="CHEBI:73316"/>
        <dbReference type="ChEBI" id="CHEBI:456216"/>
        <dbReference type="EC" id="2.7.4.6"/>
    </reaction>
</comment>
<evidence type="ECO:0000259" key="16">
    <source>
        <dbReference type="SMART" id="SM00562"/>
    </source>
</evidence>
<keyword evidence="12" id="KW-0963">Cytoplasm</keyword>
<dbReference type="EMBL" id="CP017269">
    <property type="protein sequence ID" value="AOT71369.1"/>
    <property type="molecule type" value="Genomic_DNA"/>
</dbReference>
<evidence type="ECO:0000313" key="17">
    <source>
        <dbReference type="EMBL" id="AOT71369.1"/>
    </source>
</evidence>
<evidence type="ECO:0000256" key="7">
    <source>
        <dbReference type="ARBA" id="ARBA00022741"/>
    </source>
</evidence>
<comment type="subunit">
    <text evidence="12">Homotetramer.</text>
</comment>
<keyword evidence="18" id="KW-1185">Reference proteome</keyword>
<dbReference type="InterPro" id="IPR001564">
    <property type="entry name" value="Nucleoside_diP_kinase"/>
</dbReference>
<feature type="binding site" evidence="12">
    <location>
        <position position="112"/>
    </location>
    <ligand>
        <name>ATP</name>
        <dbReference type="ChEBI" id="CHEBI:30616"/>
    </ligand>
</feature>
<dbReference type="PANTHER" id="PTHR11349">
    <property type="entry name" value="NUCLEOSIDE DIPHOSPHATE KINASE"/>
    <property type="match status" value="1"/>
</dbReference>
<comment type="caution">
    <text evidence="12 13">Lacks conserved residue(s) required for the propagation of feature annotation.</text>
</comment>
<dbReference type="NCBIfam" id="NF001908">
    <property type="entry name" value="PRK00668.1"/>
    <property type="match status" value="1"/>
</dbReference>
<accession>A0A1D8GKE5</accession>
<dbReference type="InterPro" id="IPR034907">
    <property type="entry name" value="NDK-like_dom"/>
</dbReference>
<dbReference type="PRINTS" id="PR01243">
    <property type="entry name" value="NUCDPKINASE"/>
</dbReference>
<dbReference type="GO" id="GO:0046872">
    <property type="term" value="F:metal ion binding"/>
    <property type="evidence" value="ECO:0007669"/>
    <property type="project" value="UniProtKB-KW"/>
</dbReference>
<dbReference type="GO" id="GO:0004550">
    <property type="term" value="F:nucleoside diphosphate kinase activity"/>
    <property type="evidence" value="ECO:0007669"/>
    <property type="project" value="UniProtKB-UniRule"/>
</dbReference>
<dbReference type="InterPro" id="IPR023005">
    <property type="entry name" value="Nucleoside_diP_kinase_AS"/>
</dbReference>
<dbReference type="Pfam" id="PF00334">
    <property type="entry name" value="NDK"/>
    <property type="match status" value="1"/>
</dbReference>
<dbReference type="OrthoDB" id="9801161at2"/>
<evidence type="ECO:0000256" key="10">
    <source>
        <dbReference type="ARBA" id="ARBA00022842"/>
    </source>
</evidence>
<organism evidence="17 18">
    <name type="scientific">Geosporobacter ferrireducens</name>
    <dbReference type="NCBI Taxonomy" id="1424294"/>
    <lineage>
        <taxon>Bacteria</taxon>
        <taxon>Bacillati</taxon>
        <taxon>Bacillota</taxon>
        <taxon>Clostridia</taxon>
        <taxon>Peptostreptococcales</taxon>
        <taxon>Thermotaleaceae</taxon>
        <taxon>Geosporobacter</taxon>
    </lineage>
</organism>
<evidence type="ECO:0000256" key="3">
    <source>
        <dbReference type="ARBA" id="ARBA00012966"/>
    </source>
</evidence>
<dbReference type="EC" id="2.7.4.6" evidence="3 12"/>
<dbReference type="CDD" id="cd04413">
    <property type="entry name" value="NDPk_I"/>
    <property type="match status" value="1"/>
</dbReference>
<evidence type="ECO:0000256" key="1">
    <source>
        <dbReference type="ARBA" id="ARBA00001946"/>
    </source>
</evidence>
<feature type="binding site" evidence="12">
    <location>
        <position position="9"/>
    </location>
    <ligand>
        <name>ATP</name>
        <dbReference type="ChEBI" id="CHEBI:30616"/>
    </ligand>
</feature>
<evidence type="ECO:0000256" key="13">
    <source>
        <dbReference type="PROSITE-ProRule" id="PRU00706"/>
    </source>
</evidence>
<dbReference type="STRING" id="1424294.Gferi_18520"/>
<keyword evidence="8 12" id="KW-0418">Kinase</keyword>
<reference evidence="17 18" key="1">
    <citation type="submission" date="2016-09" db="EMBL/GenBank/DDBJ databases">
        <title>Genomic analysis reveals versatility of anaerobic energy metabolism of Geosporobacter ferrireducens IRF9 of phylum Firmicutes.</title>
        <authorList>
            <person name="Kim S.-J."/>
        </authorList>
    </citation>
    <scope>NUCLEOTIDE SEQUENCE [LARGE SCALE GENOMIC DNA]</scope>
    <source>
        <strain evidence="17 18">IRF9</strain>
    </source>
</reference>
<dbReference type="RefSeq" id="WP_069979123.1">
    <property type="nucleotide sequence ID" value="NZ_CP017269.1"/>
</dbReference>
<dbReference type="PROSITE" id="PS00469">
    <property type="entry name" value="NDPK"/>
    <property type="match status" value="1"/>
</dbReference>
<dbReference type="Proteomes" id="UP000095743">
    <property type="component" value="Chromosome"/>
</dbReference>
<evidence type="ECO:0000256" key="15">
    <source>
        <dbReference type="RuleBase" id="RU004013"/>
    </source>
</evidence>
<keyword evidence="12" id="KW-0597">Phosphoprotein</keyword>
<name>A0A1D8GKE5_9FIRM</name>
<evidence type="ECO:0000256" key="2">
    <source>
        <dbReference type="ARBA" id="ARBA00008142"/>
    </source>
</evidence>
<dbReference type="KEGG" id="gfe:Gferi_18520"/>
<keyword evidence="6 12" id="KW-0479">Metal-binding</keyword>
<sequence>MEKSLIIIKPDGVERKLIGEIIGRYEKKGFRIIAAKMLHPERSILEMHYAEHIDKPYFAELIRYMAEGYLMVMAIEGENVIEIIRLMNGHKDPKQALPGTIRGDFAHSITKNIIHASDSPKTAAREIQIWFPELTSPKNLNISM</sequence>
<proteinExistence type="inferred from homology"/>
<comment type="cofactor">
    <cofactor evidence="1 12">
        <name>Mg(2+)</name>
        <dbReference type="ChEBI" id="CHEBI:18420"/>
    </cofactor>
</comment>
<dbReference type="GO" id="GO:0006241">
    <property type="term" value="P:CTP biosynthetic process"/>
    <property type="evidence" value="ECO:0007669"/>
    <property type="project" value="UniProtKB-UniRule"/>
</dbReference>
<evidence type="ECO:0000256" key="4">
    <source>
        <dbReference type="ARBA" id="ARBA00017632"/>
    </source>
</evidence>
<dbReference type="FunFam" id="3.30.70.141:FF:000003">
    <property type="entry name" value="Nucleoside diphosphate kinase"/>
    <property type="match status" value="1"/>
</dbReference>
<protein>
    <recommendedName>
        <fullName evidence="4 12">Nucleoside diphosphate kinase</fullName>
        <shortName evidence="12">NDK</shortName>
        <shortName evidence="12">NDP kinase</shortName>
        <ecNumber evidence="3 12">2.7.4.6</ecNumber>
    </recommendedName>
    <alternativeName>
        <fullName evidence="12">Nucleoside-2-P kinase</fullName>
    </alternativeName>
</protein>
<keyword evidence="7 12" id="KW-0547">Nucleotide-binding</keyword>
<evidence type="ECO:0000256" key="14">
    <source>
        <dbReference type="RuleBase" id="RU004011"/>
    </source>
</evidence>
<feature type="binding site" evidence="12">
    <location>
        <position position="102"/>
    </location>
    <ligand>
        <name>ATP</name>
        <dbReference type="ChEBI" id="CHEBI:30616"/>
    </ligand>
</feature>
<dbReference type="GO" id="GO:0006228">
    <property type="term" value="P:UTP biosynthetic process"/>
    <property type="evidence" value="ECO:0007669"/>
    <property type="project" value="UniProtKB-UniRule"/>
</dbReference>
<keyword evidence="10 12" id="KW-0460">Magnesium</keyword>
<keyword evidence="9 12" id="KW-0067">ATP-binding</keyword>
<evidence type="ECO:0000313" key="18">
    <source>
        <dbReference type="Proteomes" id="UP000095743"/>
    </source>
</evidence>
<comment type="similarity">
    <text evidence="2 12 13 14">Belongs to the NDK family.</text>
</comment>
<dbReference type="PROSITE" id="PS51374">
    <property type="entry name" value="NDPK_LIKE"/>
    <property type="match status" value="1"/>
</dbReference>
<dbReference type="GO" id="GO:0005737">
    <property type="term" value="C:cytoplasm"/>
    <property type="evidence" value="ECO:0007669"/>
    <property type="project" value="UniProtKB-SubCell"/>
</dbReference>
<feature type="active site" description="Pros-phosphohistidine intermediate" evidence="12">
    <location>
        <position position="115"/>
    </location>
</feature>
<keyword evidence="5 12" id="KW-0808">Transferase</keyword>
<dbReference type="GO" id="GO:0006183">
    <property type="term" value="P:GTP biosynthetic process"/>
    <property type="evidence" value="ECO:0007669"/>
    <property type="project" value="UniProtKB-UniRule"/>
</dbReference>
<dbReference type="SMART" id="SM00562">
    <property type="entry name" value="NDK"/>
    <property type="match status" value="1"/>
</dbReference>
<evidence type="ECO:0000256" key="6">
    <source>
        <dbReference type="ARBA" id="ARBA00022723"/>
    </source>
</evidence>
<dbReference type="HAMAP" id="MF_00451">
    <property type="entry name" value="NDP_kinase"/>
    <property type="match status" value="1"/>
</dbReference>
<evidence type="ECO:0000256" key="8">
    <source>
        <dbReference type="ARBA" id="ARBA00022777"/>
    </source>
</evidence>
<evidence type="ECO:0000256" key="9">
    <source>
        <dbReference type="ARBA" id="ARBA00022840"/>
    </source>
</evidence>
<dbReference type="InterPro" id="IPR036850">
    <property type="entry name" value="NDK-like_dom_sf"/>
</dbReference>
<dbReference type="GO" id="GO:0005524">
    <property type="term" value="F:ATP binding"/>
    <property type="evidence" value="ECO:0007669"/>
    <property type="project" value="UniProtKB-UniRule"/>
</dbReference>
<dbReference type="AlphaFoldDB" id="A0A1D8GKE5"/>
<comment type="subcellular location">
    <subcellularLocation>
        <location evidence="12">Cytoplasm</location>
    </subcellularLocation>
</comment>
<gene>
    <name evidence="12" type="primary">ndk</name>
    <name evidence="17" type="ORF">Gferi_18520</name>
</gene>
<keyword evidence="11 12" id="KW-0546">Nucleotide metabolism</keyword>
<feature type="binding site" evidence="12">
    <location>
        <position position="85"/>
    </location>
    <ligand>
        <name>ATP</name>
        <dbReference type="ChEBI" id="CHEBI:30616"/>
    </ligand>
</feature>
<dbReference type="SUPFAM" id="SSF54919">
    <property type="entry name" value="Nucleoside diphosphate kinase, NDK"/>
    <property type="match status" value="1"/>
</dbReference>
<feature type="domain" description="Nucleoside diphosphate kinase-like" evidence="16">
    <location>
        <begin position="1"/>
        <end position="138"/>
    </location>
</feature>
<evidence type="ECO:0000256" key="11">
    <source>
        <dbReference type="ARBA" id="ARBA00023080"/>
    </source>
</evidence>
<evidence type="ECO:0000256" key="12">
    <source>
        <dbReference type="HAMAP-Rule" id="MF_00451"/>
    </source>
</evidence>
<feature type="binding site" evidence="12">
    <location>
        <position position="57"/>
    </location>
    <ligand>
        <name>ATP</name>
        <dbReference type="ChEBI" id="CHEBI:30616"/>
    </ligand>
</feature>
<comment type="function">
    <text evidence="12">Major role in the synthesis of nucleoside triphosphates other than ATP. The ATP gamma phosphate is transferred to the NDP beta phosphate via a ping-pong mechanism, using a phosphorylated active-site intermediate.</text>
</comment>
<dbReference type="Gene3D" id="3.30.70.141">
    <property type="entry name" value="Nucleoside diphosphate kinase-like domain"/>
    <property type="match status" value="1"/>
</dbReference>
<evidence type="ECO:0000256" key="5">
    <source>
        <dbReference type="ARBA" id="ARBA00022679"/>
    </source>
</evidence>